<dbReference type="GO" id="GO:0016791">
    <property type="term" value="F:phosphatase activity"/>
    <property type="evidence" value="ECO:0007669"/>
    <property type="project" value="TreeGrafter"/>
</dbReference>
<evidence type="ECO:0000259" key="2">
    <source>
        <dbReference type="SMART" id="SM00331"/>
    </source>
</evidence>
<gene>
    <name evidence="3" type="ORF">S03H2_13869</name>
</gene>
<dbReference type="Pfam" id="PF07228">
    <property type="entry name" value="SpoIIE"/>
    <property type="match status" value="1"/>
</dbReference>
<dbReference type="SMART" id="SM00331">
    <property type="entry name" value="PP2C_SIG"/>
    <property type="match status" value="1"/>
</dbReference>
<dbReference type="Gene3D" id="3.60.40.10">
    <property type="entry name" value="PPM-type phosphatase domain"/>
    <property type="match status" value="1"/>
</dbReference>
<dbReference type="AlphaFoldDB" id="X1GFF5"/>
<evidence type="ECO:0000256" key="1">
    <source>
        <dbReference type="ARBA" id="ARBA00022801"/>
    </source>
</evidence>
<dbReference type="PANTHER" id="PTHR43156">
    <property type="entry name" value="STAGE II SPORULATION PROTEIN E-RELATED"/>
    <property type="match status" value="1"/>
</dbReference>
<reference evidence="3" key="1">
    <citation type="journal article" date="2014" name="Front. Microbiol.">
        <title>High frequency of phylogenetically diverse reductive dehalogenase-homologous genes in deep subseafloor sedimentary metagenomes.</title>
        <authorList>
            <person name="Kawai M."/>
            <person name="Futagami T."/>
            <person name="Toyoda A."/>
            <person name="Takaki Y."/>
            <person name="Nishi S."/>
            <person name="Hori S."/>
            <person name="Arai W."/>
            <person name="Tsubouchi T."/>
            <person name="Morono Y."/>
            <person name="Uchiyama I."/>
            <person name="Ito T."/>
            <person name="Fujiyama A."/>
            <person name="Inagaki F."/>
            <person name="Takami H."/>
        </authorList>
    </citation>
    <scope>NUCLEOTIDE SEQUENCE</scope>
    <source>
        <strain evidence="3">Expedition CK06-06</strain>
    </source>
</reference>
<dbReference type="SUPFAM" id="SSF81606">
    <property type="entry name" value="PP2C-like"/>
    <property type="match status" value="1"/>
</dbReference>
<proteinExistence type="predicted"/>
<feature type="domain" description="PPM-type phosphatase" evidence="2">
    <location>
        <begin position="53"/>
        <end position="286"/>
    </location>
</feature>
<keyword evidence="1" id="KW-0378">Hydrolase</keyword>
<organism evidence="3">
    <name type="scientific">marine sediment metagenome</name>
    <dbReference type="NCBI Taxonomy" id="412755"/>
    <lineage>
        <taxon>unclassified sequences</taxon>
        <taxon>metagenomes</taxon>
        <taxon>ecological metagenomes</taxon>
    </lineage>
</organism>
<dbReference type="InterPro" id="IPR036457">
    <property type="entry name" value="PPM-type-like_dom_sf"/>
</dbReference>
<dbReference type="InterPro" id="IPR001932">
    <property type="entry name" value="PPM-type_phosphatase-like_dom"/>
</dbReference>
<dbReference type="PANTHER" id="PTHR43156:SF2">
    <property type="entry name" value="STAGE II SPORULATION PROTEIN E"/>
    <property type="match status" value="1"/>
</dbReference>
<dbReference type="EMBL" id="BARU01007031">
    <property type="protein sequence ID" value="GAH40344.1"/>
    <property type="molecule type" value="Genomic_DNA"/>
</dbReference>
<evidence type="ECO:0000313" key="3">
    <source>
        <dbReference type="EMBL" id="GAH40344.1"/>
    </source>
</evidence>
<accession>X1GFF5</accession>
<name>X1GFF5_9ZZZZ</name>
<comment type="caution">
    <text evidence="3">The sequence shown here is derived from an EMBL/GenBank/DDBJ whole genome shotgun (WGS) entry which is preliminary data.</text>
</comment>
<protein>
    <recommendedName>
        <fullName evidence="2">PPM-type phosphatase domain-containing protein</fullName>
    </recommendedName>
</protein>
<dbReference type="InterPro" id="IPR052016">
    <property type="entry name" value="Bact_Sigma-Reg"/>
</dbReference>
<sequence length="290" mass="31877">MMGFALISIQIASAVENVRTLAKTERAKEVAERDLDIGRQIQSGFLPNMLPSPSGWEIVSHFKAARQVAGDFYDFFKLGNRECIGIVIADVCDKGVGAALFMALIRSLIRAFAMQNFGPRHNFRETSPNRSAAPLLDTIKQTNNYIAETHSESGMFATLFFGILDPESGVLNYINCGHEPPIAIGQGKIKEMLKPTGPAVGLMPNPEYKVQEVSLHPGDILFAFTDGVTDAQNEAGEFFTKARLLAILASHFDSAEALMDRIKIDLYDHISAAGQFDDVTMIAMRRKNGY</sequence>